<feature type="signal peptide" evidence="1">
    <location>
        <begin position="1"/>
        <end position="18"/>
    </location>
</feature>
<dbReference type="SUPFAM" id="SSF57625">
    <property type="entry name" value="Invertebrate chitin-binding proteins"/>
    <property type="match status" value="1"/>
</dbReference>
<evidence type="ECO:0000313" key="4">
    <source>
        <dbReference type="Proteomes" id="UP000018144"/>
    </source>
</evidence>
<dbReference type="Pfam" id="PF01607">
    <property type="entry name" value="CBM_14"/>
    <property type="match status" value="1"/>
</dbReference>
<dbReference type="Proteomes" id="UP000018144">
    <property type="component" value="Unassembled WGS sequence"/>
</dbReference>
<dbReference type="GO" id="GO:0008061">
    <property type="term" value="F:chitin binding"/>
    <property type="evidence" value="ECO:0007669"/>
    <property type="project" value="InterPro"/>
</dbReference>
<keyword evidence="1" id="KW-0732">Signal</keyword>
<gene>
    <name evidence="3" type="ORF">PCON_04805</name>
</gene>
<evidence type="ECO:0000256" key="1">
    <source>
        <dbReference type="SAM" id="SignalP"/>
    </source>
</evidence>
<dbReference type="PROSITE" id="PS50940">
    <property type="entry name" value="CHIT_BIND_II"/>
    <property type="match status" value="1"/>
</dbReference>
<proteinExistence type="predicted"/>
<dbReference type="GO" id="GO:0005576">
    <property type="term" value="C:extracellular region"/>
    <property type="evidence" value="ECO:0007669"/>
    <property type="project" value="InterPro"/>
</dbReference>
<feature type="domain" description="Chitin-binding type-2" evidence="2">
    <location>
        <begin position="21"/>
        <end position="80"/>
    </location>
</feature>
<feature type="chain" id="PRO_5004651647" evidence="1">
    <location>
        <begin position="19"/>
        <end position="82"/>
    </location>
</feature>
<organism evidence="3 4">
    <name type="scientific">Pyronema omphalodes (strain CBS 100304)</name>
    <name type="common">Pyronema confluens</name>
    <dbReference type="NCBI Taxonomy" id="1076935"/>
    <lineage>
        <taxon>Eukaryota</taxon>
        <taxon>Fungi</taxon>
        <taxon>Dikarya</taxon>
        <taxon>Ascomycota</taxon>
        <taxon>Pezizomycotina</taxon>
        <taxon>Pezizomycetes</taxon>
        <taxon>Pezizales</taxon>
        <taxon>Pyronemataceae</taxon>
        <taxon>Pyronema</taxon>
    </lineage>
</organism>
<keyword evidence="4" id="KW-1185">Reference proteome</keyword>
<evidence type="ECO:0000313" key="3">
    <source>
        <dbReference type="EMBL" id="CCX05218.1"/>
    </source>
</evidence>
<dbReference type="InterPro" id="IPR002557">
    <property type="entry name" value="Chitin-bd_dom"/>
</dbReference>
<dbReference type="InterPro" id="IPR036508">
    <property type="entry name" value="Chitin-bd_dom_sf"/>
</dbReference>
<dbReference type="Gene3D" id="2.170.140.10">
    <property type="entry name" value="Chitin binding domain"/>
    <property type="match status" value="1"/>
</dbReference>
<protein>
    <submittedName>
        <fullName evidence="3">Similar to Peritrophin-1 acc. no. O76217</fullName>
    </submittedName>
</protein>
<sequence length="82" mass="9109">MQFSTIAVVLACASSALGAAVGVCPPWRDDAHTLLPDAEDCTVFWKCNPWGPVKIECPKGLYYATQHNWCDFKENAICYKKN</sequence>
<dbReference type="OrthoDB" id="7791461at2759"/>
<accession>U4KUW2</accession>
<dbReference type="SMART" id="SM00494">
    <property type="entry name" value="ChtBD2"/>
    <property type="match status" value="1"/>
</dbReference>
<dbReference type="EMBL" id="HF935238">
    <property type="protein sequence ID" value="CCX05218.1"/>
    <property type="molecule type" value="Genomic_DNA"/>
</dbReference>
<dbReference type="AlphaFoldDB" id="U4KUW2"/>
<name>U4KUW2_PYROM</name>
<reference evidence="3 4" key="1">
    <citation type="journal article" date="2013" name="PLoS Genet.">
        <title>The genome and development-dependent transcriptomes of Pyronema confluens: a window into fungal evolution.</title>
        <authorList>
            <person name="Traeger S."/>
            <person name="Altegoer F."/>
            <person name="Freitag M."/>
            <person name="Gabaldon T."/>
            <person name="Kempken F."/>
            <person name="Kumar A."/>
            <person name="Marcet-Houben M."/>
            <person name="Poggeler S."/>
            <person name="Stajich J.E."/>
            <person name="Nowrousian M."/>
        </authorList>
    </citation>
    <scope>NUCLEOTIDE SEQUENCE [LARGE SCALE GENOMIC DNA]</scope>
    <source>
        <strain evidence="4">CBS 100304</strain>
        <tissue evidence="3">Vegetative mycelium</tissue>
    </source>
</reference>
<evidence type="ECO:0000259" key="2">
    <source>
        <dbReference type="PROSITE" id="PS50940"/>
    </source>
</evidence>